<evidence type="ECO:0008006" key="10">
    <source>
        <dbReference type="Google" id="ProtNLM"/>
    </source>
</evidence>
<dbReference type="GO" id="GO:0003924">
    <property type="term" value="F:GTPase activity"/>
    <property type="evidence" value="ECO:0007669"/>
    <property type="project" value="InterPro"/>
</dbReference>
<dbReference type="SMART" id="SM00177">
    <property type="entry name" value="ARF"/>
    <property type="match status" value="1"/>
</dbReference>
<keyword evidence="2" id="KW-0449">Lipoprotein</keyword>
<dbReference type="AlphaFoldDB" id="A0A8J5BXQ8"/>
<evidence type="ECO:0000256" key="3">
    <source>
        <dbReference type="ARBA" id="ARBA00022741"/>
    </source>
</evidence>
<dbReference type="InterPro" id="IPR027417">
    <property type="entry name" value="P-loop_NTPase"/>
</dbReference>
<keyword evidence="3 6" id="KW-0547">Nucleotide-binding</keyword>
<protein>
    <recommendedName>
        <fullName evidence="10">ADP-ribosylation factor</fullName>
    </recommendedName>
</protein>
<dbReference type="GO" id="GO:0016192">
    <property type="term" value="P:vesicle-mediated transport"/>
    <property type="evidence" value="ECO:0007669"/>
    <property type="project" value="UniProtKB-KW"/>
</dbReference>
<evidence type="ECO:0000256" key="5">
    <source>
        <dbReference type="ARBA" id="ARBA00023134"/>
    </source>
</evidence>
<feature type="binding site" evidence="6">
    <location>
        <begin position="49"/>
        <end position="52"/>
    </location>
    <ligand>
        <name>GTP</name>
        <dbReference type="ChEBI" id="CHEBI:37565"/>
    </ligand>
</feature>
<dbReference type="SUPFAM" id="SSF52540">
    <property type="entry name" value="P-loop containing nucleoside triphosphate hydrolases"/>
    <property type="match status" value="2"/>
</dbReference>
<name>A0A8J5BXQ8_ZINOF</name>
<keyword evidence="7" id="KW-0472">Membrane</keyword>
<keyword evidence="7" id="KW-1133">Transmembrane helix</keyword>
<keyword evidence="2" id="KW-0519">Myristate</keyword>
<feature type="transmembrane region" description="Helical" evidence="7">
    <location>
        <begin position="111"/>
        <end position="131"/>
    </location>
</feature>
<evidence type="ECO:0000256" key="4">
    <source>
        <dbReference type="ARBA" id="ARBA00022892"/>
    </source>
</evidence>
<comment type="similarity">
    <text evidence="1">Belongs to the small GTPase superfamily. Arf family.</text>
</comment>
<keyword evidence="4" id="KW-0813">Transport</keyword>
<keyword evidence="7" id="KW-0812">Transmembrane</keyword>
<evidence type="ECO:0000313" key="9">
    <source>
        <dbReference type="Proteomes" id="UP000734854"/>
    </source>
</evidence>
<evidence type="ECO:0000256" key="2">
    <source>
        <dbReference type="ARBA" id="ARBA00022707"/>
    </source>
</evidence>
<dbReference type="Proteomes" id="UP000734854">
    <property type="component" value="Unassembled WGS sequence"/>
</dbReference>
<dbReference type="PANTHER" id="PTHR11711">
    <property type="entry name" value="ADP RIBOSYLATION FACTOR-RELATED"/>
    <property type="match status" value="1"/>
</dbReference>
<sequence>MHAVSVKMGLNAGFNVQTVEYKNISFIVWDVGGQNTDDLRDAVLLVFANKQDLPNAMNAAEITDKLGLQSLYVDTNLLLKIKRYIQSTYAIFGEGLYEGLDWLSNNIASKFSLVISLIISSVAFMALYTFVKDTHIIISKLSSLIDLAGFEIELALRVATTDLRSFILLKILDLSKVVMFFLNLCNILCDSAMLDKALDPIVDSLELVDHVLEVSNEGGLIVAYSEKTPEDLAARLCEDLVDPTYGEGRADGSWREGRRNKGRSKLTTFLKTSECEVPSKLWNGNLGSCLETKGFTNGDFENILYKGETSFLKTRAMTSPNTRIQCGDYIEYKNISFTVWDVGGQDKLPCLPVSKECSGEQQIIPLWRHHFQNTQGLIFVIDSND</sequence>
<keyword evidence="4" id="KW-0931">ER-Golgi transport</keyword>
<dbReference type="EMBL" id="JACMSC010000022">
    <property type="protein sequence ID" value="KAG6468861.1"/>
    <property type="molecule type" value="Genomic_DNA"/>
</dbReference>
<dbReference type="Pfam" id="PF00025">
    <property type="entry name" value="Arf"/>
    <property type="match status" value="2"/>
</dbReference>
<dbReference type="Gene3D" id="3.40.50.300">
    <property type="entry name" value="P-loop containing nucleotide triphosphate hydrolases"/>
    <property type="match status" value="3"/>
</dbReference>
<keyword evidence="9" id="KW-1185">Reference proteome</keyword>
<proteinExistence type="inferred from homology"/>
<keyword evidence="5 6" id="KW-0342">GTP-binding</keyword>
<gene>
    <name evidence="8" type="ORF">ZIOFF_073555</name>
</gene>
<evidence type="ECO:0000256" key="1">
    <source>
        <dbReference type="ARBA" id="ARBA00010290"/>
    </source>
</evidence>
<comment type="caution">
    <text evidence="8">The sequence shown here is derived from an EMBL/GenBank/DDBJ whole genome shotgun (WGS) entry which is preliminary data.</text>
</comment>
<evidence type="ECO:0000313" key="8">
    <source>
        <dbReference type="EMBL" id="KAG6468861.1"/>
    </source>
</evidence>
<organism evidence="8 9">
    <name type="scientific">Zingiber officinale</name>
    <name type="common">Ginger</name>
    <name type="synonym">Amomum zingiber</name>
    <dbReference type="NCBI Taxonomy" id="94328"/>
    <lineage>
        <taxon>Eukaryota</taxon>
        <taxon>Viridiplantae</taxon>
        <taxon>Streptophyta</taxon>
        <taxon>Embryophyta</taxon>
        <taxon>Tracheophyta</taxon>
        <taxon>Spermatophyta</taxon>
        <taxon>Magnoliopsida</taxon>
        <taxon>Liliopsida</taxon>
        <taxon>Zingiberales</taxon>
        <taxon>Zingiberaceae</taxon>
        <taxon>Zingiber</taxon>
    </lineage>
</organism>
<evidence type="ECO:0000256" key="6">
    <source>
        <dbReference type="PIRSR" id="PIRSR606689-1"/>
    </source>
</evidence>
<evidence type="ECO:0000256" key="7">
    <source>
        <dbReference type="SAM" id="Phobius"/>
    </source>
</evidence>
<dbReference type="InterPro" id="IPR024156">
    <property type="entry name" value="Small_GTPase_ARF"/>
</dbReference>
<dbReference type="InterPro" id="IPR006689">
    <property type="entry name" value="Small_GTPase_ARF/SAR"/>
</dbReference>
<accession>A0A8J5BXQ8</accession>
<reference evidence="8 9" key="1">
    <citation type="submission" date="2020-08" db="EMBL/GenBank/DDBJ databases">
        <title>Plant Genome Project.</title>
        <authorList>
            <person name="Zhang R.-G."/>
        </authorList>
    </citation>
    <scope>NUCLEOTIDE SEQUENCE [LARGE SCALE GENOMIC DNA]</scope>
    <source>
        <tissue evidence="8">Rhizome</tissue>
    </source>
</reference>
<dbReference type="GO" id="GO:0005525">
    <property type="term" value="F:GTP binding"/>
    <property type="evidence" value="ECO:0007669"/>
    <property type="project" value="UniProtKB-KW"/>
</dbReference>